<proteinExistence type="predicted"/>
<keyword evidence="3" id="KW-1185">Reference proteome</keyword>
<organism evidence="2 3">
    <name type="scientific">Echria macrotheca</name>
    <dbReference type="NCBI Taxonomy" id="438768"/>
    <lineage>
        <taxon>Eukaryota</taxon>
        <taxon>Fungi</taxon>
        <taxon>Dikarya</taxon>
        <taxon>Ascomycota</taxon>
        <taxon>Pezizomycotina</taxon>
        <taxon>Sordariomycetes</taxon>
        <taxon>Sordariomycetidae</taxon>
        <taxon>Sordariales</taxon>
        <taxon>Schizotheciaceae</taxon>
        <taxon>Echria</taxon>
    </lineage>
</organism>
<evidence type="ECO:0000259" key="1">
    <source>
        <dbReference type="Pfam" id="PF01926"/>
    </source>
</evidence>
<feature type="domain" description="G" evidence="1">
    <location>
        <begin position="40"/>
        <end position="114"/>
    </location>
</feature>
<reference evidence="2" key="1">
    <citation type="submission" date="2023-06" db="EMBL/GenBank/DDBJ databases">
        <title>Genome-scale phylogeny and comparative genomics of the fungal order Sordariales.</title>
        <authorList>
            <consortium name="Lawrence Berkeley National Laboratory"/>
            <person name="Hensen N."/>
            <person name="Bonometti L."/>
            <person name="Westerberg I."/>
            <person name="Brannstrom I.O."/>
            <person name="Guillou S."/>
            <person name="Cros-Aarteil S."/>
            <person name="Calhoun S."/>
            <person name="Haridas S."/>
            <person name="Kuo A."/>
            <person name="Mondo S."/>
            <person name="Pangilinan J."/>
            <person name="Riley R."/>
            <person name="Labutti K."/>
            <person name="Andreopoulos B."/>
            <person name="Lipzen A."/>
            <person name="Chen C."/>
            <person name="Yanf M."/>
            <person name="Daum C."/>
            <person name="Ng V."/>
            <person name="Clum A."/>
            <person name="Steindorff A."/>
            <person name="Ohm R."/>
            <person name="Martin F."/>
            <person name="Silar P."/>
            <person name="Natvig D."/>
            <person name="Lalanne C."/>
            <person name="Gautier V."/>
            <person name="Ament-Velasquez S.L."/>
            <person name="Kruys A."/>
            <person name="Hutchinson M.I."/>
            <person name="Powell A.J."/>
            <person name="Barry K."/>
            <person name="Miller A.N."/>
            <person name="Grigoriev I.V."/>
            <person name="Debuchy R."/>
            <person name="Gladieux P."/>
            <person name="Thoren M.H."/>
            <person name="Johannesson H."/>
        </authorList>
    </citation>
    <scope>NUCLEOTIDE SEQUENCE</scope>
    <source>
        <strain evidence="2">PSN4</strain>
    </source>
</reference>
<accession>A0AAJ0BC21</accession>
<gene>
    <name evidence="2" type="ORF">QBC47DRAFT_190731</name>
</gene>
<dbReference type="Gene3D" id="3.40.50.300">
    <property type="entry name" value="P-loop containing nucleotide triphosphate hydrolases"/>
    <property type="match status" value="1"/>
</dbReference>
<sequence>MASLREWVEILWEFLKLKPPVQRPFNRDTLKTVSSEVPIILLVGRTGSGKSSFVKSLTDQNVLVFHEENPCTMNCEVYTVKVDFDGTSKVFVLIDTPGLQGLDSKETNLKVLEKIAATLNDVRDLELKLAGAIFFHNIAGNKRFTSALDIFAAMCGKEFRDSKQVAFLTTQWDSISSEKSVISKYGGYHEEIGRRIKNLYPEWPVFARERDDAASCKKVLEHFSDLTRSGDSLSRFALLEEWRSGKEDIRETSAGRKVLGLV</sequence>
<dbReference type="EMBL" id="MU839833">
    <property type="protein sequence ID" value="KAK1755529.1"/>
    <property type="molecule type" value="Genomic_DNA"/>
</dbReference>
<dbReference type="CDD" id="cd00882">
    <property type="entry name" value="Ras_like_GTPase"/>
    <property type="match status" value="1"/>
</dbReference>
<dbReference type="InterPro" id="IPR027417">
    <property type="entry name" value="P-loop_NTPase"/>
</dbReference>
<dbReference type="SUPFAM" id="SSF52540">
    <property type="entry name" value="P-loop containing nucleoside triphosphate hydrolases"/>
    <property type="match status" value="1"/>
</dbReference>
<name>A0AAJ0BC21_9PEZI</name>
<dbReference type="Pfam" id="PF01926">
    <property type="entry name" value="MMR_HSR1"/>
    <property type="match status" value="1"/>
</dbReference>
<dbReference type="AlphaFoldDB" id="A0AAJ0BC21"/>
<protein>
    <recommendedName>
        <fullName evidence="1">G domain-containing protein</fullName>
    </recommendedName>
</protein>
<evidence type="ECO:0000313" key="3">
    <source>
        <dbReference type="Proteomes" id="UP001239445"/>
    </source>
</evidence>
<dbReference type="Proteomes" id="UP001239445">
    <property type="component" value="Unassembled WGS sequence"/>
</dbReference>
<dbReference type="GO" id="GO:0005525">
    <property type="term" value="F:GTP binding"/>
    <property type="evidence" value="ECO:0007669"/>
    <property type="project" value="InterPro"/>
</dbReference>
<dbReference type="InterPro" id="IPR006073">
    <property type="entry name" value="GTP-bd"/>
</dbReference>
<evidence type="ECO:0000313" key="2">
    <source>
        <dbReference type="EMBL" id="KAK1755529.1"/>
    </source>
</evidence>
<comment type="caution">
    <text evidence="2">The sequence shown here is derived from an EMBL/GenBank/DDBJ whole genome shotgun (WGS) entry which is preliminary data.</text>
</comment>